<evidence type="ECO:0000313" key="3">
    <source>
        <dbReference type="EMBL" id="AKU98927.1"/>
    </source>
</evidence>
<dbReference type="GO" id="GO:0016301">
    <property type="term" value="F:kinase activity"/>
    <property type="evidence" value="ECO:0007669"/>
    <property type="project" value="UniProtKB-KW"/>
</dbReference>
<keyword evidence="3" id="KW-0808">Transferase</keyword>
<gene>
    <name evidence="3" type="ORF">AKJ09_05591</name>
</gene>
<sequence>MLASATLLGIALWGPSNFAASVAPASLPMQAMGPDDSWRAANNSSALGVMAAGGELASVLAPPSPAMAEGVLSGGGPRHTWQLFQGRYWQIAGPGGEDPSVTDASEKNRGSCSVGMVEVQGRMKVAALLDELQLQACTKWIDKKWPERCAAYDRGKWLAASKDLPTQPMHFCIDRFEYPNRKGEYPIVMASWYEARDVCKAEGKRLCTEDEWTFACEGEEATPYPNGYDRDPEACLNDRPWRQFRGESLMPRSGKAAMLELDRLWQGLPSGSRPLCRSTFGVYDLTGNIDEWTRSSIPGERPSVLKGGYWGPVRTRCRPATKAHDETHTFYQEGFRCCEDRH</sequence>
<dbReference type="SUPFAM" id="SSF56436">
    <property type="entry name" value="C-type lectin-like"/>
    <property type="match status" value="1"/>
</dbReference>
<dbReference type="KEGG" id="llu:AKJ09_05591"/>
<dbReference type="Gene3D" id="3.90.1580.10">
    <property type="entry name" value="paralog of FGE (formylglycine-generating enzyme)"/>
    <property type="match status" value="1"/>
</dbReference>
<accession>A0A0K1PZK7</accession>
<dbReference type="Proteomes" id="UP000064967">
    <property type="component" value="Chromosome"/>
</dbReference>
<evidence type="ECO:0000256" key="1">
    <source>
        <dbReference type="SAM" id="SignalP"/>
    </source>
</evidence>
<dbReference type="InterPro" id="IPR051043">
    <property type="entry name" value="Sulfatase_Mod_Factor_Kinase"/>
</dbReference>
<dbReference type="InterPro" id="IPR016187">
    <property type="entry name" value="CTDL_fold"/>
</dbReference>
<keyword evidence="1" id="KW-0732">Signal</keyword>
<feature type="domain" description="Sulfatase-modifying factor enzyme-like" evidence="2">
    <location>
        <begin position="180"/>
        <end position="337"/>
    </location>
</feature>
<dbReference type="AlphaFoldDB" id="A0A0K1PZK7"/>
<dbReference type="EMBL" id="CP012333">
    <property type="protein sequence ID" value="AKU98927.1"/>
    <property type="molecule type" value="Genomic_DNA"/>
</dbReference>
<feature type="signal peptide" evidence="1">
    <location>
        <begin position="1"/>
        <end position="19"/>
    </location>
</feature>
<reference evidence="3 4" key="1">
    <citation type="submission" date="2015-08" db="EMBL/GenBank/DDBJ databases">
        <authorList>
            <person name="Babu N.S."/>
            <person name="Beckwith C.J."/>
            <person name="Beseler K.G."/>
            <person name="Brison A."/>
            <person name="Carone J.V."/>
            <person name="Caskin T.P."/>
            <person name="Diamond M."/>
            <person name="Durham M.E."/>
            <person name="Foxe J.M."/>
            <person name="Go M."/>
            <person name="Henderson B.A."/>
            <person name="Jones I.B."/>
            <person name="McGettigan J.A."/>
            <person name="Micheletti S.J."/>
            <person name="Nasrallah M.E."/>
            <person name="Ortiz D."/>
            <person name="Piller C.R."/>
            <person name="Privatt S.R."/>
            <person name="Schneider S.L."/>
            <person name="Sharp S."/>
            <person name="Smith T.C."/>
            <person name="Stanton J.D."/>
            <person name="Ullery H.E."/>
            <person name="Wilson R.J."/>
            <person name="Serrano M.G."/>
            <person name="Buck G."/>
            <person name="Lee V."/>
            <person name="Wang Y."/>
            <person name="Carvalho R."/>
            <person name="Voegtly L."/>
            <person name="Shi R."/>
            <person name="Duckworth R."/>
            <person name="Johnson A."/>
            <person name="Loviza R."/>
            <person name="Walstead R."/>
            <person name="Shah Z."/>
            <person name="Kiflezghi M."/>
            <person name="Wade K."/>
            <person name="Ball S.L."/>
            <person name="Bradley K.W."/>
            <person name="Asai D.J."/>
            <person name="Bowman C.A."/>
            <person name="Russell D.A."/>
            <person name="Pope W.H."/>
            <person name="Jacobs-Sera D."/>
            <person name="Hendrix R.W."/>
            <person name="Hatfull G.F."/>
        </authorList>
    </citation>
    <scope>NUCLEOTIDE SEQUENCE [LARGE SCALE GENOMIC DNA]</scope>
    <source>
        <strain evidence="3 4">DSM 27648</strain>
    </source>
</reference>
<keyword evidence="4" id="KW-1185">Reference proteome</keyword>
<evidence type="ECO:0000313" key="4">
    <source>
        <dbReference type="Proteomes" id="UP000064967"/>
    </source>
</evidence>
<dbReference type="GO" id="GO:0120147">
    <property type="term" value="F:formylglycine-generating oxidase activity"/>
    <property type="evidence" value="ECO:0007669"/>
    <property type="project" value="TreeGrafter"/>
</dbReference>
<protein>
    <submittedName>
        <fullName evidence="3">Protein kinase domain protein</fullName>
    </submittedName>
</protein>
<dbReference type="PANTHER" id="PTHR23150:SF19">
    <property type="entry name" value="FORMYLGLYCINE-GENERATING ENZYME"/>
    <property type="match status" value="1"/>
</dbReference>
<evidence type="ECO:0000259" key="2">
    <source>
        <dbReference type="Pfam" id="PF03781"/>
    </source>
</evidence>
<proteinExistence type="predicted"/>
<dbReference type="InterPro" id="IPR042095">
    <property type="entry name" value="SUMF_sf"/>
</dbReference>
<dbReference type="PANTHER" id="PTHR23150">
    <property type="entry name" value="SULFATASE MODIFYING FACTOR 1, 2"/>
    <property type="match status" value="1"/>
</dbReference>
<organism evidence="3 4">
    <name type="scientific">Labilithrix luteola</name>
    <dbReference type="NCBI Taxonomy" id="1391654"/>
    <lineage>
        <taxon>Bacteria</taxon>
        <taxon>Pseudomonadati</taxon>
        <taxon>Myxococcota</taxon>
        <taxon>Polyangia</taxon>
        <taxon>Polyangiales</taxon>
        <taxon>Labilitrichaceae</taxon>
        <taxon>Labilithrix</taxon>
    </lineage>
</organism>
<keyword evidence="3" id="KW-0418">Kinase</keyword>
<name>A0A0K1PZK7_9BACT</name>
<dbReference type="InterPro" id="IPR005532">
    <property type="entry name" value="SUMF_dom"/>
</dbReference>
<dbReference type="Pfam" id="PF03781">
    <property type="entry name" value="FGE-sulfatase"/>
    <property type="match status" value="1"/>
</dbReference>
<feature type="chain" id="PRO_5005466539" evidence="1">
    <location>
        <begin position="20"/>
        <end position="342"/>
    </location>
</feature>
<dbReference type="STRING" id="1391654.AKJ09_05591"/>